<dbReference type="AlphaFoldDB" id="L9YAC0"/>
<evidence type="ECO:0000256" key="3">
    <source>
        <dbReference type="ARBA" id="ARBA00022596"/>
    </source>
</evidence>
<feature type="binding site" evidence="6">
    <location>
        <position position="61"/>
    </location>
    <ligand>
        <name>Mg(2+)</name>
        <dbReference type="ChEBI" id="CHEBI:18420"/>
    </ligand>
</feature>
<proteinExistence type="inferred from homology"/>
<dbReference type="InterPro" id="IPR029014">
    <property type="entry name" value="NiFe-Hase_large"/>
</dbReference>
<dbReference type="Gene3D" id="1.10.645.10">
    <property type="entry name" value="Cytochrome-c3 Hydrogenase, chain B"/>
    <property type="match status" value="1"/>
</dbReference>
<feature type="binding site" evidence="6">
    <location>
        <position position="480"/>
    </location>
    <ligand>
        <name>Mg(2+)</name>
        <dbReference type="ChEBI" id="CHEBI:18420"/>
    </ligand>
</feature>
<dbReference type="PROSITE" id="PS00508">
    <property type="entry name" value="NI_HGENASE_L_2"/>
    <property type="match status" value="1"/>
</dbReference>
<dbReference type="InterPro" id="IPR018194">
    <property type="entry name" value="Ni-dep_hyd_lsu_Ni_BS"/>
</dbReference>
<name>L9YAC0_NATGS</name>
<keyword evidence="6" id="KW-0460">Magnesium</keyword>
<evidence type="ECO:0000256" key="6">
    <source>
        <dbReference type="PIRSR" id="PIRSR601501-1"/>
    </source>
</evidence>
<comment type="cofactor">
    <cofactor evidence="6">
        <name>Fe cation</name>
        <dbReference type="ChEBI" id="CHEBI:24875"/>
    </cofactor>
</comment>
<dbReference type="InterPro" id="IPR001501">
    <property type="entry name" value="Ni-dep_hyd_lsu"/>
</dbReference>
<dbReference type="EMBL" id="AOIC01000049">
    <property type="protein sequence ID" value="ELY70576.1"/>
    <property type="molecule type" value="Genomic_DNA"/>
</dbReference>
<dbReference type="PANTHER" id="PTHR43600:SF2">
    <property type="entry name" value="F420-NON-REDUCING HYDROGENASE VHU SUBUNIT A"/>
    <property type="match status" value="1"/>
</dbReference>
<dbReference type="SUPFAM" id="SSF56762">
    <property type="entry name" value="HydB/Nqo4-like"/>
    <property type="match status" value="1"/>
</dbReference>
<keyword evidence="6" id="KW-0408">Iron</keyword>
<feature type="binding site" evidence="6">
    <location>
        <position position="477"/>
    </location>
    <ligand>
        <name>Fe cation</name>
        <dbReference type="ChEBI" id="CHEBI:24875"/>
    </ligand>
</feature>
<feature type="compositionally biased region" description="Acidic residues" evidence="8">
    <location>
        <begin position="1"/>
        <end position="19"/>
    </location>
</feature>
<evidence type="ECO:0000256" key="2">
    <source>
        <dbReference type="ARBA" id="ARBA00009292"/>
    </source>
</evidence>
<feature type="binding site" evidence="6">
    <location>
        <position position="80"/>
    </location>
    <ligand>
        <name>Ni(2+)</name>
        <dbReference type="ChEBI" id="CHEBI:49786"/>
    </ligand>
</feature>
<comment type="similarity">
    <text evidence="2 7">Belongs to the [NiFe]/[NiFeSe] hydrogenase large subunit family.</text>
</comment>
<dbReference type="GO" id="GO:0008901">
    <property type="term" value="F:ferredoxin hydrogenase activity"/>
    <property type="evidence" value="ECO:0007669"/>
    <property type="project" value="InterPro"/>
</dbReference>
<dbReference type="PROSITE" id="PS00507">
    <property type="entry name" value="NI_HGENASE_L_1"/>
    <property type="match status" value="1"/>
</dbReference>
<comment type="caution">
    <text evidence="9">The sequence shown here is derived from an EMBL/GenBank/DDBJ whole genome shotgun (WGS) entry which is preliminary data.</text>
</comment>
<organism evidence="9 10">
    <name type="scientific">Natronobacterium gregoryi (strain ATCC 43098 / DSM 3393 / CCM 3738 / CIP 104747 / IAM 13177 / JCM 8860 / NBRC 102187 / NCIMB 2189 / SP2)</name>
    <dbReference type="NCBI Taxonomy" id="797304"/>
    <lineage>
        <taxon>Archaea</taxon>
        <taxon>Methanobacteriati</taxon>
        <taxon>Methanobacteriota</taxon>
        <taxon>Stenosarchaea group</taxon>
        <taxon>Halobacteria</taxon>
        <taxon>Halobacteriales</taxon>
        <taxon>Natrialbaceae</taxon>
        <taxon>Natronobacterium</taxon>
    </lineage>
</organism>
<evidence type="ECO:0000313" key="10">
    <source>
        <dbReference type="Proteomes" id="UP000011613"/>
    </source>
</evidence>
<dbReference type="GO" id="GO:0016151">
    <property type="term" value="F:nickel cation binding"/>
    <property type="evidence" value="ECO:0007669"/>
    <property type="project" value="InterPro"/>
</dbReference>
<protein>
    <submittedName>
        <fullName evidence="9">Nickel-dependent hydrogenase large subunit</fullName>
    </submittedName>
</protein>
<feature type="region of interest" description="Disordered" evidence="8">
    <location>
        <begin position="1"/>
        <end position="21"/>
    </location>
</feature>
<dbReference type="Proteomes" id="UP000011613">
    <property type="component" value="Unassembled WGS sequence"/>
</dbReference>
<evidence type="ECO:0000256" key="1">
    <source>
        <dbReference type="ARBA" id="ARBA00001967"/>
    </source>
</evidence>
<keyword evidence="3 6" id="KW-0533">Nickel</keyword>
<evidence type="ECO:0000256" key="7">
    <source>
        <dbReference type="RuleBase" id="RU003896"/>
    </source>
</evidence>
<dbReference type="Pfam" id="PF00374">
    <property type="entry name" value="NiFeSe_Hases"/>
    <property type="match status" value="2"/>
</dbReference>
<evidence type="ECO:0000313" key="9">
    <source>
        <dbReference type="EMBL" id="ELY70576.1"/>
    </source>
</evidence>
<reference evidence="9 10" key="1">
    <citation type="journal article" date="2014" name="PLoS Genet.">
        <title>Phylogenetically driven sequencing of extremely halophilic archaea reveals strategies for static and dynamic osmo-response.</title>
        <authorList>
            <person name="Becker E.A."/>
            <person name="Seitzer P.M."/>
            <person name="Tritt A."/>
            <person name="Larsen D."/>
            <person name="Krusor M."/>
            <person name="Yao A.I."/>
            <person name="Wu D."/>
            <person name="Madern D."/>
            <person name="Eisen J.A."/>
            <person name="Darling A.E."/>
            <person name="Facciotti M.T."/>
        </authorList>
    </citation>
    <scope>NUCLEOTIDE SEQUENCE [LARGE SCALE GENOMIC DNA]</scope>
    <source>
        <strain evidence="9 10">SP2</strain>
    </source>
</reference>
<dbReference type="PANTHER" id="PTHR43600">
    <property type="entry name" value="COENZYME F420 HYDROGENASE, SUBUNIT ALPHA"/>
    <property type="match status" value="1"/>
</dbReference>
<feature type="binding site" evidence="6">
    <location>
        <position position="83"/>
    </location>
    <ligand>
        <name>Fe cation</name>
        <dbReference type="ChEBI" id="CHEBI:24875"/>
    </ligand>
</feature>
<keyword evidence="4 6" id="KW-0479">Metal-binding</keyword>
<feature type="binding site" evidence="6">
    <location>
        <position position="83"/>
    </location>
    <ligand>
        <name>Ni(2+)</name>
        <dbReference type="ChEBI" id="CHEBI:49786"/>
    </ligand>
</feature>
<comment type="cofactor">
    <cofactor evidence="1 6">
        <name>Ni(2+)</name>
        <dbReference type="ChEBI" id="CHEBI:49786"/>
    </cofactor>
</comment>
<feature type="binding site" evidence="6">
    <location>
        <position position="474"/>
    </location>
    <ligand>
        <name>Ni(2+)</name>
        <dbReference type="ChEBI" id="CHEBI:49786"/>
    </ligand>
</feature>
<sequence>MIEMSDENPETEASDDGTDTETITIEQATRLEGHAKIDIHLDDDGAVDRAYFQATELRGFEEFVQGRQLEEIPRIAPRICGVCPWPHHLASTKAVEDAWDVRPTETAVAVRRLLYSVANFADHLVHFYYLAAPDFVMGPDAAPDVRNVLELAEMLDEDLVTRVARTRREAHELLESVAGRAIHPVFGVPGGVSNGIDEGQRDEIAESLAGFVDLAEQSLELFEDLVLGDDSYRDLVTGEDVYYLRTNYVSLVDDDGVVDFYGDDVRVIAPEGTVRDTRPADEFDRLFGERAEPWSYPTLPYLRSEGWSGLDAANDDSLYQVGPLARINVSDGFSTPRAHSWYETFFDVLPQPCHHTLAAHWARLIEMLYLAERAEELIQTPAVVGDDRRRIPADDGAGSGVGAVEAARGTLFHSYTSTADGTAETVNCLVPTNHNIPSINRSIERAATALVDGSNPDEGTLNRVEMAFRAYDPCLACATHSVVGETPLAVRIYDADGNRREEYS</sequence>
<evidence type="ECO:0000256" key="4">
    <source>
        <dbReference type="ARBA" id="ARBA00022723"/>
    </source>
</evidence>
<evidence type="ECO:0000256" key="5">
    <source>
        <dbReference type="ARBA" id="ARBA00023002"/>
    </source>
</evidence>
<accession>L9YAC0</accession>
<gene>
    <name evidence="9" type="ORF">C490_06364</name>
</gene>
<keyword evidence="5 7" id="KW-0560">Oxidoreductase</keyword>
<evidence type="ECO:0000256" key="8">
    <source>
        <dbReference type="SAM" id="MobiDB-lite"/>
    </source>
</evidence>